<dbReference type="GO" id="GO:0016301">
    <property type="term" value="F:kinase activity"/>
    <property type="evidence" value="ECO:0007669"/>
    <property type="project" value="UniProtKB-KW"/>
</dbReference>
<dbReference type="InterPro" id="IPR007373">
    <property type="entry name" value="Thiamin_PyroPKinase_B1-bd"/>
</dbReference>
<keyword evidence="8" id="KW-1185">Reference proteome</keyword>
<proteinExistence type="predicted"/>
<dbReference type="SMART" id="SM00983">
    <property type="entry name" value="TPK_B1_binding"/>
    <property type="match status" value="1"/>
</dbReference>
<evidence type="ECO:0000256" key="2">
    <source>
        <dbReference type="ARBA" id="ARBA00022741"/>
    </source>
</evidence>
<keyword evidence="3 7" id="KW-0418">Kinase</keyword>
<evidence type="ECO:0000313" key="8">
    <source>
        <dbReference type="Proteomes" id="UP000199634"/>
    </source>
</evidence>
<keyword evidence="4" id="KW-0067">ATP-binding</keyword>
<name>A0A1H6M5Y9_9FLAO</name>
<evidence type="ECO:0000259" key="6">
    <source>
        <dbReference type="SMART" id="SM00983"/>
    </source>
</evidence>
<dbReference type="GO" id="GO:0005524">
    <property type="term" value="F:ATP binding"/>
    <property type="evidence" value="ECO:0007669"/>
    <property type="project" value="UniProtKB-KW"/>
</dbReference>
<dbReference type="Pfam" id="PF04263">
    <property type="entry name" value="TPK_catalytic"/>
    <property type="match status" value="1"/>
</dbReference>
<dbReference type="Proteomes" id="UP000199634">
    <property type="component" value="Unassembled WGS sequence"/>
</dbReference>
<dbReference type="GO" id="GO:0004788">
    <property type="term" value="F:thiamine diphosphokinase activity"/>
    <property type="evidence" value="ECO:0007669"/>
    <property type="project" value="UniProtKB-UniRule"/>
</dbReference>
<dbReference type="PANTHER" id="PTHR41299">
    <property type="entry name" value="THIAMINE PYROPHOSPHOKINASE"/>
    <property type="match status" value="1"/>
</dbReference>
<dbReference type="AlphaFoldDB" id="A0A1H6M5Y9"/>
<dbReference type="STRING" id="1159016.SAMN02927937_02222"/>
<dbReference type="Pfam" id="PF04265">
    <property type="entry name" value="TPK_B1_binding"/>
    <property type="match status" value="1"/>
</dbReference>
<dbReference type="GO" id="GO:0006772">
    <property type="term" value="P:thiamine metabolic process"/>
    <property type="evidence" value="ECO:0007669"/>
    <property type="project" value="UniProtKB-UniRule"/>
</dbReference>
<evidence type="ECO:0000313" key="7">
    <source>
        <dbReference type="EMBL" id="SEH93371.1"/>
    </source>
</evidence>
<dbReference type="EMBL" id="FNXE01000033">
    <property type="protein sequence ID" value="SEH93371.1"/>
    <property type="molecule type" value="Genomic_DNA"/>
</dbReference>
<dbReference type="SUPFAM" id="SSF63999">
    <property type="entry name" value="Thiamin pyrophosphokinase, catalytic domain"/>
    <property type="match status" value="1"/>
</dbReference>
<accession>A0A1H6M5Y9</accession>
<dbReference type="SUPFAM" id="SSF63862">
    <property type="entry name" value="Thiamin pyrophosphokinase, substrate-binding domain"/>
    <property type="match status" value="1"/>
</dbReference>
<evidence type="ECO:0000256" key="3">
    <source>
        <dbReference type="ARBA" id="ARBA00022777"/>
    </source>
</evidence>
<dbReference type="InterPro" id="IPR006282">
    <property type="entry name" value="Thi_PPkinase"/>
</dbReference>
<dbReference type="CDD" id="cd07995">
    <property type="entry name" value="TPK"/>
    <property type="match status" value="1"/>
</dbReference>
<dbReference type="InterPro" id="IPR036371">
    <property type="entry name" value="TPK_B1-bd_sf"/>
</dbReference>
<gene>
    <name evidence="7" type="ORF">SAMN02927937_02222</name>
</gene>
<dbReference type="GO" id="GO:0030975">
    <property type="term" value="F:thiamine binding"/>
    <property type="evidence" value="ECO:0007669"/>
    <property type="project" value="InterPro"/>
</dbReference>
<organism evidence="7 8">
    <name type="scientific">Paenimyroides marinum</name>
    <dbReference type="NCBI Taxonomy" id="1159016"/>
    <lineage>
        <taxon>Bacteria</taxon>
        <taxon>Pseudomonadati</taxon>
        <taxon>Bacteroidota</taxon>
        <taxon>Flavobacteriia</taxon>
        <taxon>Flavobacteriales</taxon>
        <taxon>Flavobacteriaceae</taxon>
        <taxon>Paenimyroides</taxon>
    </lineage>
</organism>
<evidence type="ECO:0000256" key="5">
    <source>
        <dbReference type="NCBIfam" id="TIGR01378"/>
    </source>
</evidence>
<evidence type="ECO:0000256" key="1">
    <source>
        <dbReference type="ARBA" id="ARBA00022679"/>
    </source>
</evidence>
<dbReference type="InterPro" id="IPR036759">
    <property type="entry name" value="TPK_catalytic_sf"/>
</dbReference>
<dbReference type="GO" id="GO:0009229">
    <property type="term" value="P:thiamine diphosphate biosynthetic process"/>
    <property type="evidence" value="ECO:0007669"/>
    <property type="project" value="InterPro"/>
</dbReference>
<keyword evidence="2" id="KW-0547">Nucleotide-binding</keyword>
<dbReference type="OrthoDB" id="1132102at2"/>
<protein>
    <recommendedName>
        <fullName evidence="5">Thiamine diphosphokinase</fullName>
        <ecNumber evidence="5">2.7.6.2</ecNumber>
    </recommendedName>
</protein>
<reference evidence="7 8" key="1">
    <citation type="submission" date="2016-10" db="EMBL/GenBank/DDBJ databases">
        <authorList>
            <person name="de Groot N.N."/>
        </authorList>
    </citation>
    <scope>NUCLEOTIDE SEQUENCE [LARGE SCALE GENOMIC DNA]</scope>
    <source>
        <strain evidence="7 8">CGMCC 1.10825</strain>
    </source>
</reference>
<keyword evidence="1" id="KW-0808">Transferase</keyword>
<dbReference type="EC" id="2.7.6.2" evidence="5"/>
<dbReference type="InterPro" id="IPR053149">
    <property type="entry name" value="TPK"/>
</dbReference>
<sequence length="220" mass="25240">MSSHHIVRDDQEPALIIANGETCSAELLHQLLEWNPLVIVLDSAISRVLELGIKVDVLIGDFDRDFDYEIYKDIQYPMDVFKIEDQNSTDLDKAIQYLIHKKIPAANIIWATGRRMDHTMTNSTNMVKYQEKIKLVMLDDYSKIFPLQKHFIKWYPKETILSLIPVGTVEGISTKNLKYELQNDSLVLGFKPGSSNEVLSDGLVEINYETGYLLLMECND</sequence>
<dbReference type="RefSeq" id="WP_091100644.1">
    <property type="nucleotide sequence ID" value="NZ_FNXE01000033.1"/>
</dbReference>
<evidence type="ECO:0000256" key="4">
    <source>
        <dbReference type="ARBA" id="ARBA00022840"/>
    </source>
</evidence>
<dbReference type="InterPro" id="IPR007371">
    <property type="entry name" value="TPK_catalytic"/>
</dbReference>
<dbReference type="PANTHER" id="PTHR41299:SF1">
    <property type="entry name" value="THIAMINE PYROPHOSPHOKINASE"/>
    <property type="match status" value="1"/>
</dbReference>
<dbReference type="NCBIfam" id="TIGR01378">
    <property type="entry name" value="thi_PPkinase"/>
    <property type="match status" value="1"/>
</dbReference>
<feature type="domain" description="Thiamin pyrophosphokinase thiamin-binding" evidence="6">
    <location>
        <begin position="148"/>
        <end position="214"/>
    </location>
</feature>
<dbReference type="Gene3D" id="3.40.50.10240">
    <property type="entry name" value="Thiamin pyrophosphokinase, catalytic domain"/>
    <property type="match status" value="1"/>
</dbReference>